<evidence type="ECO:0000256" key="1">
    <source>
        <dbReference type="ARBA" id="ARBA00023118"/>
    </source>
</evidence>
<dbReference type="InterPro" id="IPR005537">
    <property type="entry name" value="RAMP_III_fam"/>
</dbReference>
<accession>A0A0P6XS35</accession>
<comment type="caution">
    <text evidence="3">The sequence shown here is derived from an EMBL/GenBank/DDBJ whole genome shotgun (WGS) entry which is preliminary data.</text>
</comment>
<dbReference type="Pfam" id="PF03787">
    <property type="entry name" value="RAMPs"/>
    <property type="match status" value="1"/>
</dbReference>
<dbReference type="PANTHER" id="PTHR35579">
    <property type="entry name" value="CRISPR SYSTEM CMS ENDORIBONUCLEASE CSM3"/>
    <property type="match status" value="1"/>
</dbReference>
<keyword evidence="4" id="KW-1185">Reference proteome</keyword>
<gene>
    <name evidence="3" type="ORF">ADN00_12995</name>
</gene>
<feature type="domain" description="CRISPR type III-associated protein" evidence="2">
    <location>
        <begin position="38"/>
        <end position="232"/>
    </location>
</feature>
<dbReference type="STRING" id="1134406.ADN00_12995"/>
<dbReference type="RefSeq" id="WP_075063452.1">
    <property type="nucleotide sequence ID" value="NZ_LGCL01000028.1"/>
</dbReference>
<dbReference type="InterPro" id="IPR052216">
    <property type="entry name" value="CRISPR_Csm3_endoribonuclease"/>
</dbReference>
<dbReference type="OrthoDB" id="1063910at2"/>
<sequence>MRKLLLNEFVLGLELKIIEDDLLLIGMPDPTQQKKKEDKADKYIPMRSSDGKYFIPGSSLKGVLRSRAEYIANIIHQGNGVCHIFDQRKKSEAHLPGRLCCGDRFEIRLKDAEKNQKTLPYATFYADACPACQLFGHSSFQGRLSVTDFPALDSDSGKPFSQTHIAVDRLTAGAAQSKLFTPKYLRDAVFKGSIHIQNFSIWQLGWLGFVLQDLREGLIRLGRKQTSGYGKLAIQKETVRFRYLGKPPTEEKLWGIGKYLNDEWIKQYGYGNGLAYESIDLPGAQWSTPDHLWYEYSAEAPPEPLPLWENARSAAYHYLQSFKFTPDMQLKSLQELWDRQREAAR</sequence>
<dbReference type="AlphaFoldDB" id="A0A0P6XS35"/>
<organism evidence="3 4">
    <name type="scientific">Ornatilinea apprima</name>
    <dbReference type="NCBI Taxonomy" id="1134406"/>
    <lineage>
        <taxon>Bacteria</taxon>
        <taxon>Bacillati</taxon>
        <taxon>Chloroflexota</taxon>
        <taxon>Anaerolineae</taxon>
        <taxon>Anaerolineales</taxon>
        <taxon>Anaerolineaceae</taxon>
        <taxon>Ornatilinea</taxon>
    </lineage>
</organism>
<reference evidence="3 4" key="1">
    <citation type="submission" date="2015-07" db="EMBL/GenBank/DDBJ databases">
        <title>Genome sequence of Ornatilinea apprima DSM 23815.</title>
        <authorList>
            <person name="Hemp J."/>
            <person name="Ward L.M."/>
            <person name="Pace L.A."/>
            <person name="Fischer W.W."/>
        </authorList>
    </citation>
    <scope>NUCLEOTIDE SEQUENCE [LARGE SCALE GENOMIC DNA]</scope>
    <source>
        <strain evidence="3 4">P3M-1</strain>
    </source>
</reference>
<protein>
    <recommendedName>
        <fullName evidence="2">CRISPR type III-associated protein domain-containing protein</fullName>
    </recommendedName>
</protein>
<evidence type="ECO:0000313" key="3">
    <source>
        <dbReference type="EMBL" id="KPL75302.1"/>
    </source>
</evidence>
<dbReference type="Proteomes" id="UP000050417">
    <property type="component" value="Unassembled WGS sequence"/>
</dbReference>
<dbReference type="PANTHER" id="PTHR35579:SF3">
    <property type="entry name" value="CRISPR SYSTEM CMS ENDORIBONUCLEASE CSM3"/>
    <property type="match status" value="1"/>
</dbReference>
<keyword evidence="1" id="KW-0051">Antiviral defense</keyword>
<proteinExistence type="predicted"/>
<evidence type="ECO:0000259" key="2">
    <source>
        <dbReference type="Pfam" id="PF03787"/>
    </source>
</evidence>
<name>A0A0P6XS35_9CHLR</name>
<dbReference type="EMBL" id="LGCL01000028">
    <property type="protein sequence ID" value="KPL75302.1"/>
    <property type="molecule type" value="Genomic_DNA"/>
</dbReference>
<dbReference type="GO" id="GO:0051607">
    <property type="term" value="P:defense response to virus"/>
    <property type="evidence" value="ECO:0007669"/>
    <property type="project" value="UniProtKB-KW"/>
</dbReference>
<evidence type="ECO:0000313" key="4">
    <source>
        <dbReference type="Proteomes" id="UP000050417"/>
    </source>
</evidence>